<evidence type="ECO:0000256" key="1">
    <source>
        <dbReference type="SAM" id="MobiDB-lite"/>
    </source>
</evidence>
<feature type="compositionally biased region" description="Basic and acidic residues" evidence="1">
    <location>
        <begin position="97"/>
        <end position="107"/>
    </location>
</feature>
<sequence>MQEKPNLNSNKFDALREGDGDHVDEYVAGVVTVEPIDANVDTSKEGGLNVNVVEYTPKKKTKSLVTIKKGVDKPFSKAAEKLDPKSANVLEMEEDGEKGHISRKSVEQEPAADSMTYSQQVREICEKAADNIKGNNLNDDPKAIEIVPNDEDNTRGNVTDDTHAIREEVSDNQVV</sequence>
<dbReference type="EMBL" id="JAJAGQ010000020">
    <property type="protein sequence ID" value="KAJ8531937.1"/>
    <property type="molecule type" value="Genomic_DNA"/>
</dbReference>
<gene>
    <name evidence="2" type="ORF">K7X08_011860</name>
</gene>
<evidence type="ECO:0000313" key="3">
    <source>
        <dbReference type="Proteomes" id="UP001152561"/>
    </source>
</evidence>
<name>A0A9Q1QY27_9SOLA</name>
<feature type="region of interest" description="Disordered" evidence="1">
    <location>
        <begin position="132"/>
        <end position="175"/>
    </location>
</feature>
<reference evidence="3" key="1">
    <citation type="journal article" date="2023" name="Proc. Natl. Acad. Sci. U.S.A.">
        <title>Genomic and structural basis for evolution of tropane alkaloid biosynthesis.</title>
        <authorList>
            <person name="Wanga Y.-J."/>
            <person name="Taina T."/>
            <person name="Yua J.-Y."/>
            <person name="Lia J."/>
            <person name="Xua B."/>
            <person name="Chenc J."/>
            <person name="D'Auriad J.C."/>
            <person name="Huanga J.-P."/>
            <person name="Huanga S.-X."/>
        </authorList>
    </citation>
    <scope>NUCLEOTIDE SEQUENCE [LARGE SCALE GENOMIC DNA]</scope>
    <source>
        <strain evidence="3">cv. KIB-2019</strain>
    </source>
</reference>
<organism evidence="2 3">
    <name type="scientific">Anisodus acutangulus</name>
    <dbReference type="NCBI Taxonomy" id="402998"/>
    <lineage>
        <taxon>Eukaryota</taxon>
        <taxon>Viridiplantae</taxon>
        <taxon>Streptophyta</taxon>
        <taxon>Embryophyta</taxon>
        <taxon>Tracheophyta</taxon>
        <taxon>Spermatophyta</taxon>
        <taxon>Magnoliopsida</taxon>
        <taxon>eudicotyledons</taxon>
        <taxon>Gunneridae</taxon>
        <taxon>Pentapetalae</taxon>
        <taxon>asterids</taxon>
        <taxon>lamiids</taxon>
        <taxon>Solanales</taxon>
        <taxon>Solanaceae</taxon>
        <taxon>Solanoideae</taxon>
        <taxon>Hyoscyameae</taxon>
        <taxon>Anisodus</taxon>
    </lineage>
</organism>
<keyword evidence="3" id="KW-1185">Reference proteome</keyword>
<dbReference type="Proteomes" id="UP001152561">
    <property type="component" value="Unassembled WGS sequence"/>
</dbReference>
<feature type="compositionally biased region" description="Basic and acidic residues" evidence="1">
    <location>
        <begin position="152"/>
        <end position="169"/>
    </location>
</feature>
<evidence type="ECO:0000313" key="2">
    <source>
        <dbReference type="EMBL" id="KAJ8531937.1"/>
    </source>
</evidence>
<protein>
    <submittedName>
        <fullName evidence="2">Uncharacterized protein</fullName>
    </submittedName>
</protein>
<feature type="region of interest" description="Disordered" evidence="1">
    <location>
        <begin position="90"/>
        <end position="118"/>
    </location>
</feature>
<dbReference type="AlphaFoldDB" id="A0A9Q1QY27"/>
<accession>A0A9Q1QY27</accession>
<comment type="caution">
    <text evidence="2">The sequence shown here is derived from an EMBL/GenBank/DDBJ whole genome shotgun (WGS) entry which is preliminary data.</text>
</comment>
<proteinExistence type="predicted"/>